<proteinExistence type="predicted"/>
<dbReference type="EMBL" id="JAAIYP010000033">
    <property type="protein sequence ID" value="NFV79657.1"/>
    <property type="molecule type" value="Genomic_DNA"/>
</dbReference>
<dbReference type="Pfam" id="PF19630">
    <property type="entry name" value="DUF6134"/>
    <property type="match status" value="1"/>
</dbReference>
<dbReference type="AlphaFoldDB" id="A0A7C9QT53"/>
<feature type="chain" id="PRO_5029013667" description="DUF3108 domain-containing protein" evidence="1">
    <location>
        <begin position="25"/>
        <end position="212"/>
    </location>
</feature>
<evidence type="ECO:0000313" key="3">
    <source>
        <dbReference type="Proteomes" id="UP000480684"/>
    </source>
</evidence>
<gene>
    <name evidence="2" type="ORF">G4223_05995</name>
</gene>
<evidence type="ECO:0000256" key="1">
    <source>
        <dbReference type="SAM" id="SignalP"/>
    </source>
</evidence>
<comment type="caution">
    <text evidence="2">The sequence shown here is derived from an EMBL/GenBank/DDBJ whole genome shotgun (WGS) entry which is preliminary data.</text>
</comment>
<keyword evidence="1" id="KW-0732">Signal</keyword>
<organism evidence="2 3">
    <name type="scientific">Magnetospirillum aberrantis SpK</name>
    <dbReference type="NCBI Taxonomy" id="908842"/>
    <lineage>
        <taxon>Bacteria</taxon>
        <taxon>Pseudomonadati</taxon>
        <taxon>Pseudomonadota</taxon>
        <taxon>Alphaproteobacteria</taxon>
        <taxon>Rhodospirillales</taxon>
        <taxon>Rhodospirillaceae</taxon>
        <taxon>Magnetospirillum</taxon>
    </lineage>
</organism>
<sequence>MISSVKAFILAVGLVAAVAPVALAADTVSLGYDIRKEGESIGKEQVRIARADDGTAVVDVQTKTRAKVLFLEFRYDHSRREEWRNGAMVRMVADTDDDGSKFHLEAERSAGGWNLTVNGQASERPGDLLPLTLWGRSILEKSELFSIIDAKPYKVRVEALGSEQVSVGGQMVTAEHFRMSGGVERDLWYGSDGFLLRATFQRSGYPIEIVRE</sequence>
<evidence type="ECO:0000313" key="2">
    <source>
        <dbReference type="EMBL" id="NFV79657.1"/>
    </source>
</evidence>
<evidence type="ECO:0008006" key="4">
    <source>
        <dbReference type="Google" id="ProtNLM"/>
    </source>
</evidence>
<feature type="signal peptide" evidence="1">
    <location>
        <begin position="1"/>
        <end position="24"/>
    </location>
</feature>
<name>A0A7C9QT53_9PROT</name>
<dbReference type="InterPro" id="IPR045767">
    <property type="entry name" value="DUF6134"/>
</dbReference>
<dbReference type="Proteomes" id="UP000480684">
    <property type="component" value="Unassembled WGS sequence"/>
</dbReference>
<dbReference type="RefSeq" id="WP_163676480.1">
    <property type="nucleotide sequence ID" value="NZ_JAAIYP010000033.1"/>
</dbReference>
<accession>A0A7C9QT53</accession>
<protein>
    <recommendedName>
        <fullName evidence="4">DUF3108 domain-containing protein</fullName>
    </recommendedName>
</protein>
<reference evidence="2 3" key="1">
    <citation type="submission" date="2020-02" db="EMBL/GenBank/DDBJ databases">
        <authorList>
            <person name="Dziuba M."/>
            <person name="Kuznetsov B."/>
            <person name="Mardanov A."/>
            <person name="Ravin N."/>
            <person name="Grouzdev D."/>
        </authorList>
    </citation>
    <scope>NUCLEOTIDE SEQUENCE [LARGE SCALE GENOMIC DNA]</scope>
    <source>
        <strain evidence="2 3">SpK</strain>
    </source>
</reference>
<keyword evidence="3" id="KW-1185">Reference proteome</keyword>